<proteinExistence type="predicted"/>
<protein>
    <submittedName>
        <fullName evidence="2">NusG domain II-containing protein</fullName>
    </submittedName>
</protein>
<evidence type="ECO:0000256" key="1">
    <source>
        <dbReference type="SAM" id="Phobius"/>
    </source>
</evidence>
<gene>
    <name evidence="2" type="ORF">DOK76_10970</name>
</gene>
<dbReference type="InterPro" id="IPR038690">
    <property type="entry name" value="NusG_2_sf"/>
</dbReference>
<dbReference type="EMBL" id="JAFLVX010000029">
    <property type="protein sequence ID" value="MBO0477597.1"/>
    <property type="molecule type" value="Genomic_DNA"/>
</dbReference>
<accession>A0ABS3HV27</accession>
<dbReference type="Pfam" id="PF07009">
    <property type="entry name" value="NusG_II"/>
    <property type="match status" value="1"/>
</dbReference>
<dbReference type="CDD" id="cd09911">
    <property type="entry name" value="Lin0431_like"/>
    <property type="match status" value="1"/>
</dbReference>
<feature type="transmembrane region" description="Helical" evidence="1">
    <location>
        <begin position="12"/>
        <end position="35"/>
    </location>
</feature>
<keyword evidence="1" id="KW-0472">Membrane</keyword>
<sequence>MKIWEELKKQWRFMDGVVIVCLVILSFTPLIVFGMNQKNQTDDNGLIAIIKIDGKEVDRFELNENTKHYEKTYYPGKDKYNIVEMEGTRIRVKEDNSPDQIAVRTGWISRAGQTSICLPHKLVVELVSKAPSEEDEDLIISY</sequence>
<comment type="caution">
    <text evidence="2">The sequence shown here is derived from an EMBL/GenBank/DDBJ whole genome shotgun (WGS) entry which is preliminary data.</text>
</comment>
<reference evidence="2 3" key="1">
    <citation type="submission" date="2021-03" db="EMBL/GenBank/DDBJ databases">
        <title>Enterococcal diversity collection.</title>
        <authorList>
            <person name="Gilmore M.S."/>
            <person name="Schwartzman J."/>
            <person name="Van Tyne D."/>
            <person name="Martin M."/>
            <person name="Earl A.M."/>
            <person name="Manson A.L."/>
            <person name="Straub T."/>
            <person name="Salamzade R."/>
            <person name="Saavedra J."/>
            <person name="Lebreton F."/>
            <person name="Prichula J."/>
            <person name="Schaufler K."/>
            <person name="Gaca A."/>
            <person name="Sgardioli B."/>
            <person name="Wagenaar J."/>
            <person name="Strong T."/>
        </authorList>
    </citation>
    <scope>NUCLEOTIDE SEQUENCE [LARGE SCALE GENOMIC DNA]</scope>
    <source>
        <strain evidence="2 3">DIV0080</strain>
    </source>
</reference>
<keyword evidence="3" id="KW-1185">Reference proteome</keyword>
<evidence type="ECO:0000313" key="3">
    <source>
        <dbReference type="Proteomes" id="UP000664857"/>
    </source>
</evidence>
<organism evidence="2 3">
    <name type="scientific">Candidatus Vagococcus giribetii</name>
    <dbReference type="NCBI Taxonomy" id="2230876"/>
    <lineage>
        <taxon>Bacteria</taxon>
        <taxon>Bacillati</taxon>
        <taxon>Bacillota</taxon>
        <taxon>Bacilli</taxon>
        <taxon>Lactobacillales</taxon>
        <taxon>Enterococcaceae</taxon>
        <taxon>Vagococcus</taxon>
    </lineage>
</organism>
<evidence type="ECO:0000313" key="2">
    <source>
        <dbReference type="EMBL" id="MBO0477597.1"/>
    </source>
</evidence>
<keyword evidence="1" id="KW-0812">Transmembrane</keyword>
<keyword evidence="1" id="KW-1133">Transmembrane helix</keyword>
<dbReference type="Proteomes" id="UP000664857">
    <property type="component" value="Unassembled WGS sequence"/>
</dbReference>
<dbReference type="Gene3D" id="2.60.320.10">
    <property type="entry name" value="N-utilization substance G protein NusG, insert domain"/>
    <property type="match status" value="1"/>
</dbReference>
<name>A0ABS3HV27_9ENTE</name>